<keyword evidence="2" id="KW-1185">Reference proteome</keyword>
<sequence length="71" mass="7734">TICSARVIMFILDHDSHSCRAHLHCGQVSHLESWWKWGAGGGVSLPCATSSLTGDRLAVTDVSRHTKMCPD</sequence>
<dbReference type="Proteomes" id="UP000314983">
    <property type="component" value="Chromosome 7"/>
</dbReference>
<dbReference type="Ensembl" id="ENSEEET00000055669.1">
    <property type="protein sequence ID" value="ENSEEEP00000057736.1"/>
    <property type="gene ID" value="ENSEEEG00000028452.1"/>
</dbReference>
<reference evidence="1" key="2">
    <citation type="submission" date="2025-08" db="UniProtKB">
        <authorList>
            <consortium name="Ensembl"/>
        </authorList>
    </citation>
    <scope>IDENTIFICATION</scope>
</reference>
<organism evidence="1 2">
    <name type="scientific">Electrophorus electricus</name>
    <name type="common">Electric eel</name>
    <name type="synonym">Gymnotus electricus</name>
    <dbReference type="NCBI Taxonomy" id="8005"/>
    <lineage>
        <taxon>Eukaryota</taxon>
        <taxon>Metazoa</taxon>
        <taxon>Chordata</taxon>
        <taxon>Craniata</taxon>
        <taxon>Vertebrata</taxon>
        <taxon>Euteleostomi</taxon>
        <taxon>Actinopterygii</taxon>
        <taxon>Neopterygii</taxon>
        <taxon>Teleostei</taxon>
        <taxon>Ostariophysi</taxon>
        <taxon>Gymnotiformes</taxon>
        <taxon>Gymnotoidei</taxon>
        <taxon>Gymnotidae</taxon>
        <taxon>Electrophorus</taxon>
    </lineage>
</organism>
<evidence type="ECO:0000313" key="2">
    <source>
        <dbReference type="Proteomes" id="UP000314983"/>
    </source>
</evidence>
<evidence type="ECO:0000313" key="1">
    <source>
        <dbReference type="Ensembl" id="ENSEEEP00000057736.1"/>
    </source>
</evidence>
<reference evidence="1" key="3">
    <citation type="submission" date="2025-09" db="UniProtKB">
        <authorList>
            <consortium name="Ensembl"/>
        </authorList>
    </citation>
    <scope>IDENTIFICATION</scope>
</reference>
<protein>
    <submittedName>
        <fullName evidence="1">Uncharacterized protein</fullName>
    </submittedName>
</protein>
<name>A0AAY5ELE7_ELEEL</name>
<proteinExistence type="predicted"/>
<accession>A0AAY5ELE7</accession>
<dbReference type="AlphaFoldDB" id="A0AAY5ELE7"/>
<reference evidence="1 2" key="1">
    <citation type="submission" date="2020-05" db="EMBL/GenBank/DDBJ databases">
        <title>Electrophorus electricus (electric eel) genome, fEleEle1, primary haplotype.</title>
        <authorList>
            <person name="Myers G."/>
            <person name="Meyer A."/>
            <person name="Fedrigo O."/>
            <person name="Formenti G."/>
            <person name="Rhie A."/>
            <person name="Tracey A."/>
            <person name="Sims Y."/>
            <person name="Jarvis E.D."/>
        </authorList>
    </citation>
    <scope>NUCLEOTIDE SEQUENCE [LARGE SCALE GENOMIC DNA]</scope>
</reference>